<dbReference type="AlphaFoldDB" id="E0I4G2"/>
<organism evidence="2 3">
    <name type="scientific">Paenibacillus curdlanolyticus YK9</name>
    <dbReference type="NCBI Taxonomy" id="717606"/>
    <lineage>
        <taxon>Bacteria</taxon>
        <taxon>Bacillati</taxon>
        <taxon>Bacillota</taxon>
        <taxon>Bacilli</taxon>
        <taxon>Bacillales</taxon>
        <taxon>Paenibacillaceae</taxon>
        <taxon>Paenibacillus</taxon>
    </lineage>
</organism>
<keyword evidence="3" id="KW-1185">Reference proteome</keyword>
<accession>E0I4G2</accession>
<dbReference type="PANTHER" id="PTHR43617:SF20">
    <property type="entry name" value="N-ALPHA-ACETYLTRANSFERASE RIMI"/>
    <property type="match status" value="1"/>
</dbReference>
<dbReference type="PROSITE" id="PS51186">
    <property type="entry name" value="GNAT"/>
    <property type="match status" value="1"/>
</dbReference>
<evidence type="ECO:0000313" key="3">
    <source>
        <dbReference type="Proteomes" id="UP000005387"/>
    </source>
</evidence>
<keyword evidence="2" id="KW-0808">Transferase</keyword>
<dbReference type="Proteomes" id="UP000005387">
    <property type="component" value="Unassembled WGS sequence"/>
</dbReference>
<dbReference type="STRING" id="717606.PaecuDRAFT_0004"/>
<protein>
    <submittedName>
        <fullName evidence="2">GCN5-related N-acetyltransferase</fullName>
    </submittedName>
</protein>
<dbReference type="PANTHER" id="PTHR43617">
    <property type="entry name" value="L-AMINO ACID N-ACETYLTRANSFERASE"/>
    <property type="match status" value="1"/>
</dbReference>
<dbReference type="CDD" id="cd04301">
    <property type="entry name" value="NAT_SF"/>
    <property type="match status" value="1"/>
</dbReference>
<dbReference type="InterPro" id="IPR000182">
    <property type="entry name" value="GNAT_dom"/>
</dbReference>
<dbReference type="InterPro" id="IPR016181">
    <property type="entry name" value="Acyl_CoA_acyltransferase"/>
</dbReference>
<dbReference type="GO" id="GO:0016747">
    <property type="term" value="F:acyltransferase activity, transferring groups other than amino-acyl groups"/>
    <property type="evidence" value="ECO:0007669"/>
    <property type="project" value="InterPro"/>
</dbReference>
<dbReference type="Pfam" id="PF00583">
    <property type="entry name" value="Acetyltransf_1"/>
    <property type="match status" value="1"/>
</dbReference>
<dbReference type="EMBL" id="AEDD01000001">
    <property type="protein sequence ID" value="EFM12493.1"/>
    <property type="molecule type" value="Genomic_DNA"/>
</dbReference>
<name>E0I4G2_9BACL</name>
<dbReference type="RefSeq" id="WP_006036022.1">
    <property type="nucleotide sequence ID" value="NZ_AEDD01000001.1"/>
</dbReference>
<dbReference type="SUPFAM" id="SSF55729">
    <property type="entry name" value="Acyl-CoA N-acyltransferases (Nat)"/>
    <property type="match status" value="1"/>
</dbReference>
<dbReference type="Gene3D" id="3.40.630.30">
    <property type="match status" value="1"/>
</dbReference>
<dbReference type="InterPro" id="IPR050276">
    <property type="entry name" value="MshD_Acetyltransferase"/>
</dbReference>
<gene>
    <name evidence="2" type="ORF">PaecuDRAFT_0004</name>
</gene>
<dbReference type="OrthoDB" id="9799092at2"/>
<evidence type="ECO:0000313" key="2">
    <source>
        <dbReference type="EMBL" id="EFM12493.1"/>
    </source>
</evidence>
<proteinExistence type="predicted"/>
<feature type="domain" description="N-acetyltransferase" evidence="1">
    <location>
        <begin position="1"/>
        <end position="165"/>
    </location>
</feature>
<sequence>MIRQLLHTDVEDYWKLRLAALQGFPEAFGASYEEVKDNSIAAVRERIGITEENFILGAFQEGQLIGMVGFRREHQVKVKHKGILWGMYVKQDFQGRGIGKELVQELISRAKQLQGLEQINLMVADHNDRAIALYHTIGFTKYGKEMNAMKLGNSYVHEDLMVYRL</sequence>
<reference evidence="2 3" key="1">
    <citation type="submission" date="2010-07" db="EMBL/GenBank/DDBJ databases">
        <title>The draft genome of Paenibacillus curdlanolyticus YK9.</title>
        <authorList>
            <consortium name="US DOE Joint Genome Institute (JGI-PGF)"/>
            <person name="Lucas S."/>
            <person name="Copeland A."/>
            <person name="Lapidus A."/>
            <person name="Cheng J.-F."/>
            <person name="Bruce D."/>
            <person name="Goodwin L."/>
            <person name="Pitluck S."/>
            <person name="Land M.L."/>
            <person name="Hauser L."/>
            <person name="Chang Y.-J."/>
            <person name="Jeffries C."/>
            <person name="Anderson I.J."/>
            <person name="Johnson E."/>
            <person name="Loganathan U."/>
            <person name="Mulhopadhyay B."/>
            <person name="Kyrpides N."/>
            <person name="Woyke T.J."/>
        </authorList>
    </citation>
    <scope>NUCLEOTIDE SEQUENCE [LARGE SCALE GENOMIC DNA]</scope>
    <source>
        <strain evidence="2 3">YK9</strain>
    </source>
</reference>
<evidence type="ECO:0000259" key="1">
    <source>
        <dbReference type="PROSITE" id="PS51186"/>
    </source>
</evidence>
<dbReference type="eggNOG" id="COG0456">
    <property type="taxonomic scope" value="Bacteria"/>
</dbReference>